<proteinExistence type="predicted"/>
<organism evidence="2 3">
    <name type="scientific">Austropuccinia psidii MF-1</name>
    <dbReference type="NCBI Taxonomy" id="1389203"/>
    <lineage>
        <taxon>Eukaryota</taxon>
        <taxon>Fungi</taxon>
        <taxon>Dikarya</taxon>
        <taxon>Basidiomycota</taxon>
        <taxon>Pucciniomycotina</taxon>
        <taxon>Pucciniomycetes</taxon>
        <taxon>Pucciniales</taxon>
        <taxon>Sphaerophragmiaceae</taxon>
        <taxon>Austropuccinia</taxon>
    </lineage>
</organism>
<dbReference type="EMBL" id="AVOT02085538">
    <property type="protein sequence ID" value="MBW0570051.1"/>
    <property type="molecule type" value="Genomic_DNA"/>
</dbReference>
<dbReference type="GO" id="GO:0046983">
    <property type="term" value="F:protein dimerization activity"/>
    <property type="evidence" value="ECO:0007669"/>
    <property type="project" value="InterPro"/>
</dbReference>
<feature type="non-terminal residue" evidence="2">
    <location>
        <position position="183"/>
    </location>
</feature>
<evidence type="ECO:0000259" key="1">
    <source>
        <dbReference type="Pfam" id="PF05699"/>
    </source>
</evidence>
<dbReference type="InterPro" id="IPR012337">
    <property type="entry name" value="RNaseH-like_sf"/>
</dbReference>
<dbReference type="OrthoDB" id="2409584at2759"/>
<sequence length="183" mass="21778">MPWYQLLLKTCQKTRNKVSRESQLYDAADQAYSKLESYYNIRSNSCAMCLILDPRFKLTWFTQHDLLQEDERNSDTNPIRYKDEALKHLKEVYAEYSSEYTINFPQEPQVSETVPTNLKQLHPFEERMSQRKNKTNEILEYLQTDSPHYSICILEWWKSHENRFPILSKIARDYLGIPATSAP</sequence>
<keyword evidence="3" id="KW-1185">Reference proteome</keyword>
<protein>
    <recommendedName>
        <fullName evidence="1">HAT C-terminal dimerisation domain-containing protein</fullName>
    </recommendedName>
</protein>
<name>A0A9Q3PR61_9BASI</name>
<evidence type="ECO:0000313" key="3">
    <source>
        <dbReference type="Proteomes" id="UP000765509"/>
    </source>
</evidence>
<dbReference type="SUPFAM" id="SSF53098">
    <property type="entry name" value="Ribonuclease H-like"/>
    <property type="match status" value="1"/>
</dbReference>
<dbReference type="Pfam" id="PF05699">
    <property type="entry name" value="Dimer_Tnp_hAT"/>
    <property type="match status" value="1"/>
</dbReference>
<dbReference type="InterPro" id="IPR008906">
    <property type="entry name" value="HATC_C_dom"/>
</dbReference>
<dbReference type="Proteomes" id="UP000765509">
    <property type="component" value="Unassembled WGS sequence"/>
</dbReference>
<gene>
    <name evidence="2" type="ORF">O181_109766</name>
</gene>
<comment type="caution">
    <text evidence="2">The sequence shown here is derived from an EMBL/GenBank/DDBJ whole genome shotgun (WGS) entry which is preliminary data.</text>
</comment>
<accession>A0A9Q3PR61</accession>
<reference evidence="2" key="1">
    <citation type="submission" date="2021-03" db="EMBL/GenBank/DDBJ databases">
        <title>Draft genome sequence of rust myrtle Austropuccinia psidii MF-1, a brazilian biotype.</title>
        <authorList>
            <person name="Quecine M.C."/>
            <person name="Pachon D.M.R."/>
            <person name="Bonatelli M.L."/>
            <person name="Correr F.H."/>
            <person name="Franceschini L.M."/>
            <person name="Leite T.F."/>
            <person name="Margarido G.R.A."/>
            <person name="Almeida C.A."/>
            <person name="Ferrarezi J.A."/>
            <person name="Labate C.A."/>
        </authorList>
    </citation>
    <scope>NUCLEOTIDE SEQUENCE</scope>
    <source>
        <strain evidence="2">MF-1</strain>
    </source>
</reference>
<dbReference type="AlphaFoldDB" id="A0A9Q3PR61"/>
<feature type="domain" description="HAT C-terminal dimerisation" evidence="1">
    <location>
        <begin position="151"/>
        <end position="182"/>
    </location>
</feature>
<dbReference type="PANTHER" id="PTHR23272">
    <property type="entry name" value="BED FINGER-RELATED"/>
    <property type="match status" value="1"/>
</dbReference>
<evidence type="ECO:0000313" key="2">
    <source>
        <dbReference type="EMBL" id="MBW0570051.1"/>
    </source>
</evidence>